<dbReference type="Proteomes" id="UP001347796">
    <property type="component" value="Unassembled WGS sequence"/>
</dbReference>
<dbReference type="InterPro" id="IPR021025">
    <property type="entry name" value="Fanconi_anaemia_gr_E_prot_C"/>
</dbReference>
<evidence type="ECO:0000259" key="2">
    <source>
        <dbReference type="Pfam" id="PF11510"/>
    </source>
</evidence>
<gene>
    <name evidence="3" type="ORF">SNE40_002682</name>
</gene>
<reference evidence="3 4" key="1">
    <citation type="submission" date="2024-01" db="EMBL/GenBank/DDBJ databases">
        <title>The genome of the rayed Mediterranean limpet Patella caerulea (Linnaeus, 1758).</title>
        <authorList>
            <person name="Anh-Thu Weber A."/>
            <person name="Halstead-Nussloch G."/>
        </authorList>
    </citation>
    <scope>NUCLEOTIDE SEQUENCE [LARGE SCALE GENOMIC DNA]</scope>
    <source>
        <strain evidence="3">AATW-2023a</strain>
        <tissue evidence="3">Whole specimen</tissue>
    </source>
</reference>
<dbReference type="Pfam" id="PF11510">
    <property type="entry name" value="FA_FANCE"/>
    <property type="match status" value="1"/>
</dbReference>
<name>A0AAN8K896_PATCE</name>
<feature type="compositionally biased region" description="Basic and acidic residues" evidence="1">
    <location>
        <begin position="272"/>
        <end position="283"/>
    </location>
</feature>
<organism evidence="3 4">
    <name type="scientific">Patella caerulea</name>
    <name type="common">Rayed Mediterranean limpet</name>
    <dbReference type="NCBI Taxonomy" id="87958"/>
    <lineage>
        <taxon>Eukaryota</taxon>
        <taxon>Metazoa</taxon>
        <taxon>Spiralia</taxon>
        <taxon>Lophotrochozoa</taxon>
        <taxon>Mollusca</taxon>
        <taxon>Gastropoda</taxon>
        <taxon>Patellogastropoda</taxon>
        <taxon>Patelloidea</taxon>
        <taxon>Patellidae</taxon>
        <taxon>Patella</taxon>
    </lineage>
</organism>
<dbReference type="AlphaFoldDB" id="A0AAN8K896"/>
<proteinExistence type="predicted"/>
<comment type="caution">
    <text evidence="3">The sequence shown here is derived from an EMBL/GenBank/DDBJ whole genome shotgun (WGS) entry which is preliminary data.</text>
</comment>
<dbReference type="EMBL" id="JAZGQO010000002">
    <property type="protein sequence ID" value="KAK6190916.1"/>
    <property type="molecule type" value="Genomic_DNA"/>
</dbReference>
<dbReference type="Gene3D" id="1.25.40.480">
    <property type="match status" value="1"/>
</dbReference>
<feature type="region of interest" description="Disordered" evidence="1">
    <location>
        <begin position="245"/>
        <end position="283"/>
    </location>
</feature>
<dbReference type="PANTHER" id="PTHR32094:SF5">
    <property type="entry name" value="FANCONI ANEMIA GROUP E PROTEIN"/>
    <property type="match status" value="1"/>
</dbReference>
<evidence type="ECO:0000313" key="3">
    <source>
        <dbReference type="EMBL" id="KAK6190916.1"/>
    </source>
</evidence>
<dbReference type="GO" id="GO:0043240">
    <property type="term" value="C:Fanconi anaemia nuclear complex"/>
    <property type="evidence" value="ECO:0007669"/>
    <property type="project" value="InterPro"/>
</dbReference>
<accession>A0AAN8K896</accession>
<dbReference type="InterPro" id="IPR039685">
    <property type="entry name" value="FANCE"/>
</dbReference>
<dbReference type="GO" id="GO:0036297">
    <property type="term" value="P:interstrand cross-link repair"/>
    <property type="evidence" value="ECO:0007669"/>
    <property type="project" value="InterPro"/>
</dbReference>
<feature type="domain" description="Fanconi Anaemia group E protein C-terminal" evidence="2">
    <location>
        <begin position="319"/>
        <end position="538"/>
    </location>
</feature>
<evidence type="ECO:0000256" key="1">
    <source>
        <dbReference type="SAM" id="MobiDB-lite"/>
    </source>
</evidence>
<dbReference type="PANTHER" id="PTHR32094">
    <property type="entry name" value="FANCONI ANEMIA GROUP E PROTEIN"/>
    <property type="match status" value="1"/>
</dbReference>
<sequence>MYFNNNNQLINKISKDWQGLLKALSSPNKQLKAAEDWIKDVMSCGYEIKPNWTTLLSELVDIEPNIVANQLAFKPRIVLLSSDIQRLLMAVFFHHRHSISCTALQVFLIKIKPHLRYESWMMKLHVLLTKHVQSAVTSLSMYKFSSCNSQLYQSLLKTLKNTEDNITWKKSQALIAELFCCVPQDDVKFSQEESSNLYDNDIDLDEHNYKQSPQGIKCGNSVQIVNSPEKLIESISQMSQCIVISSSEEEEETEPKISGTRKRKQTDSAEEPPAKRSRETSDEVTKIDVFGNLTADDKVKINNLEENWRCGQQDSSNFDIFITSNPQQVGSICVYLGISDYDEECLTTACEHLLSNSTIIPYDNTTVFMEYAIKEKFIDITQTPTRVLASVLMDLCKVFPKQFIDIVSKIIIEIPINVYHSEIICRICSQCMEARDHQYFIRIMAATPRVIDEPIISILQSLIELKVDISSDVTVDLIGCLSLSRTKLSTSKKFGKFLLHFINRYGKQLQTSELSSMAVILDSHSTFLKKAAQLAFKKFNSF</sequence>
<keyword evidence="4" id="KW-1185">Reference proteome</keyword>
<evidence type="ECO:0000313" key="4">
    <source>
        <dbReference type="Proteomes" id="UP001347796"/>
    </source>
</evidence>
<protein>
    <recommendedName>
        <fullName evidence="2">Fanconi Anaemia group E protein C-terminal domain-containing protein</fullName>
    </recommendedName>
</protein>